<keyword evidence="3" id="KW-1185">Reference proteome</keyword>
<dbReference type="EMBL" id="BSNC01000006">
    <property type="protein sequence ID" value="GLP97622.1"/>
    <property type="molecule type" value="Genomic_DNA"/>
</dbReference>
<gene>
    <name evidence="1" type="ORF">GCM10007895_02510</name>
    <name evidence="2" type="ORF">GCM10007895_29290</name>
</gene>
<reference evidence="1" key="1">
    <citation type="journal article" date="2014" name="Int. J. Syst. Evol. Microbiol.">
        <title>Complete genome sequence of Corynebacterium casei LMG S-19264T (=DSM 44701T), isolated from a smear-ripened cheese.</title>
        <authorList>
            <consortium name="US DOE Joint Genome Institute (JGI-PGF)"/>
            <person name="Walter F."/>
            <person name="Albersmeier A."/>
            <person name="Kalinowski J."/>
            <person name="Ruckert C."/>
        </authorList>
    </citation>
    <scope>NUCLEOTIDE SEQUENCE</scope>
    <source>
        <strain evidence="1">NBRC 101628</strain>
    </source>
</reference>
<evidence type="ECO:0000313" key="2">
    <source>
        <dbReference type="EMBL" id="GLP97622.1"/>
    </source>
</evidence>
<comment type="caution">
    <text evidence="1">The sequence shown here is derived from an EMBL/GenBank/DDBJ whole genome shotgun (WGS) entry which is preliminary data.</text>
</comment>
<evidence type="ECO:0000313" key="3">
    <source>
        <dbReference type="Proteomes" id="UP001161422"/>
    </source>
</evidence>
<dbReference type="Proteomes" id="UP001161422">
    <property type="component" value="Unassembled WGS sequence"/>
</dbReference>
<protein>
    <submittedName>
        <fullName evidence="1">Uncharacterized protein</fullName>
    </submittedName>
</protein>
<dbReference type="RefSeq" id="WP_284347689.1">
    <property type="nucleotide sequence ID" value="NZ_BSNC01000001.1"/>
</dbReference>
<organism evidence="1 3">
    <name type="scientific">Paraferrimonas sedimenticola</name>
    <dbReference type="NCBI Taxonomy" id="375674"/>
    <lineage>
        <taxon>Bacteria</taxon>
        <taxon>Pseudomonadati</taxon>
        <taxon>Pseudomonadota</taxon>
        <taxon>Gammaproteobacteria</taxon>
        <taxon>Alteromonadales</taxon>
        <taxon>Ferrimonadaceae</taxon>
        <taxon>Paraferrimonas</taxon>
    </lineage>
</organism>
<evidence type="ECO:0000313" key="1">
    <source>
        <dbReference type="EMBL" id="GLP94945.1"/>
    </source>
</evidence>
<proteinExistence type="predicted"/>
<dbReference type="AlphaFoldDB" id="A0AA37VWN9"/>
<accession>A0AA37VWN9</accession>
<dbReference type="EMBL" id="BSNC01000001">
    <property type="protein sequence ID" value="GLP94945.1"/>
    <property type="molecule type" value="Genomic_DNA"/>
</dbReference>
<sequence length="74" mass="8516">MPKLNELFFEKDEAYMYVSDIAAANDLDDYICGFHRISISIEDETLDGQKVLKVCFGDLIDPEKLKSALDDYFE</sequence>
<name>A0AA37VWN9_9GAMM</name>
<reference evidence="1" key="2">
    <citation type="submission" date="2023-01" db="EMBL/GenBank/DDBJ databases">
        <title>Draft genome sequence of Paraferrimonas sedimenticola strain NBRC 101628.</title>
        <authorList>
            <person name="Sun Q."/>
            <person name="Mori K."/>
        </authorList>
    </citation>
    <scope>NUCLEOTIDE SEQUENCE</scope>
    <source>
        <strain evidence="1">NBRC 101628</strain>
    </source>
</reference>